<dbReference type="GO" id="GO:0000270">
    <property type="term" value="P:peptidoglycan metabolic process"/>
    <property type="evidence" value="ECO:0007669"/>
    <property type="project" value="TreeGrafter"/>
</dbReference>
<dbReference type="PANTHER" id="PTHR30023:SF0">
    <property type="entry name" value="PENICILLIN-SENSITIVE CARBOXYPEPTIDASE A"/>
    <property type="match status" value="1"/>
</dbReference>
<dbReference type="RefSeq" id="WP_191828700.1">
    <property type="nucleotide sequence ID" value="NZ_JACYHB010000005.1"/>
</dbReference>
<dbReference type="InterPro" id="IPR000667">
    <property type="entry name" value="Peptidase_S13"/>
</dbReference>
<evidence type="ECO:0000313" key="4">
    <source>
        <dbReference type="Proteomes" id="UP000610846"/>
    </source>
</evidence>
<proteinExistence type="inferred from homology"/>
<evidence type="ECO:0000313" key="3">
    <source>
        <dbReference type="EMBL" id="MBD8079131.1"/>
    </source>
</evidence>
<name>A0A927IZ95_9MICO</name>
<keyword evidence="3" id="KW-0121">Carboxypeptidase</keyword>
<evidence type="ECO:0000256" key="2">
    <source>
        <dbReference type="ARBA" id="ARBA00022801"/>
    </source>
</evidence>
<dbReference type="Gene3D" id="3.40.710.10">
    <property type="entry name" value="DD-peptidase/beta-lactamase superfamily"/>
    <property type="match status" value="2"/>
</dbReference>
<keyword evidence="4" id="KW-1185">Reference proteome</keyword>
<reference evidence="3" key="2">
    <citation type="submission" date="2020-09" db="EMBL/GenBank/DDBJ databases">
        <authorList>
            <person name="Yu Y."/>
        </authorList>
    </citation>
    <scope>NUCLEOTIDE SEQUENCE</scope>
    <source>
        <strain evidence="3">KCTC 49039</strain>
    </source>
</reference>
<dbReference type="PANTHER" id="PTHR30023">
    <property type="entry name" value="D-ALANYL-D-ALANINE CARBOXYPEPTIDASE"/>
    <property type="match status" value="1"/>
</dbReference>
<organism evidence="3 4">
    <name type="scientific">Cellulosimicrobium arenosum</name>
    <dbReference type="NCBI Taxonomy" id="2708133"/>
    <lineage>
        <taxon>Bacteria</taxon>
        <taxon>Bacillati</taxon>
        <taxon>Actinomycetota</taxon>
        <taxon>Actinomycetes</taxon>
        <taxon>Micrococcales</taxon>
        <taxon>Promicromonosporaceae</taxon>
        <taxon>Cellulosimicrobium</taxon>
    </lineage>
</organism>
<keyword evidence="2" id="KW-0378">Hydrolase</keyword>
<comment type="caution">
    <text evidence="3">The sequence shown here is derived from an EMBL/GenBank/DDBJ whole genome shotgun (WGS) entry which is preliminary data.</text>
</comment>
<dbReference type="Pfam" id="PF02113">
    <property type="entry name" value="Peptidase_S13"/>
    <property type="match status" value="2"/>
</dbReference>
<comment type="similarity">
    <text evidence="1">Belongs to the peptidase S13 family.</text>
</comment>
<keyword evidence="3" id="KW-0645">Protease</keyword>
<dbReference type="AlphaFoldDB" id="A0A927IZ95"/>
<evidence type="ECO:0000256" key="1">
    <source>
        <dbReference type="ARBA" id="ARBA00006096"/>
    </source>
</evidence>
<sequence>MGWGTRAGATVGVVLALVGGYLVADATDVVPGMLTTAPPPPEPAPFPDAPGAVAAPPLAVALPPLDDAATEPVADAVQAKVDDLVDDDRLGPRVGAVVTDAATGERLGAAATDAGHVPASTQKLLTAAAALTSPGAATTIPTTVLLDGQDDLYLVGGGDMMLAAGAGDPTLVNGRAGLADLAGQVADELRLTGRTTVTLRLDDTVFTGDAVSPSVFPGNVTAGYIAPVAALAVDVARLDDDEYARREADPALAAAQAFVEALDAERVTVEGDVTRARAPSAATAVGEVRSAPLGEVVDYLLQHSDNTITEVVGRLVAIDAGLPGSADAATRAVLATVGALGVDLDGAVLADCSGLGDGSVLTPGQLAAVVGLLVDPAHPELRSGAVGLPIAGLRGTLGDRFLDSAARGVARAKTGSLPDVTSLAGTVVTADDRLLVYTLMADEVPAGGTYGARVIFDEFVGGLAACGCTGG</sequence>
<dbReference type="GO" id="GO:0006508">
    <property type="term" value="P:proteolysis"/>
    <property type="evidence" value="ECO:0007669"/>
    <property type="project" value="InterPro"/>
</dbReference>
<protein>
    <submittedName>
        <fullName evidence="3">D-alanyl-D-alanine carboxypeptidase</fullName>
    </submittedName>
</protein>
<dbReference type="Proteomes" id="UP000610846">
    <property type="component" value="Unassembled WGS sequence"/>
</dbReference>
<accession>A0A927IZ95</accession>
<dbReference type="InterPro" id="IPR012338">
    <property type="entry name" value="Beta-lactam/transpept-like"/>
</dbReference>
<dbReference type="GO" id="GO:0004185">
    <property type="term" value="F:serine-type carboxypeptidase activity"/>
    <property type="evidence" value="ECO:0007669"/>
    <property type="project" value="InterPro"/>
</dbReference>
<reference evidence="3" key="1">
    <citation type="journal article" date="2018" name="Curr. Microbiol.">
        <title>Cellulosimicrobium arenosum sp. nov., Isolated from Marine Sediment Sand.</title>
        <authorList>
            <person name="Oh M."/>
            <person name="Kim J.H."/>
            <person name="Yoon J.H."/>
            <person name="Schumann P."/>
            <person name="Kim W."/>
        </authorList>
    </citation>
    <scope>NUCLEOTIDE SEQUENCE</scope>
    <source>
        <strain evidence="3">KCTC 49039</strain>
    </source>
</reference>
<dbReference type="SUPFAM" id="SSF56601">
    <property type="entry name" value="beta-lactamase/transpeptidase-like"/>
    <property type="match status" value="1"/>
</dbReference>
<dbReference type="EMBL" id="JACYHB010000005">
    <property type="protein sequence ID" value="MBD8079131.1"/>
    <property type="molecule type" value="Genomic_DNA"/>
</dbReference>
<gene>
    <name evidence="3" type="ORF">IF651_08705</name>
</gene>
<dbReference type="PRINTS" id="PR00922">
    <property type="entry name" value="DADACBPTASE3"/>
</dbReference>